<dbReference type="EMBL" id="CAUI01000023">
    <property type="protein sequence ID" value="CCU80949.1"/>
    <property type="molecule type" value="Genomic_DNA"/>
</dbReference>
<dbReference type="InterPro" id="IPR036291">
    <property type="entry name" value="NAD(P)-bd_dom_sf"/>
</dbReference>
<dbReference type="SUPFAM" id="SSF51735">
    <property type="entry name" value="NAD(P)-binding Rossmann-fold domains"/>
    <property type="match status" value="1"/>
</dbReference>
<dbReference type="Gene3D" id="3.40.50.720">
    <property type="entry name" value="NAD(P)-binding Rossmann-like Domain"/>
    <property type="match status" value="1"/>
</dbReference>
<dbReference type="InterPro" id="IPR001509">
    <property type="entry name" value="Epimerase_deHydtase"/>
</dbReference>
<evidence type="ECO:0000313" key="4">
    <source>
        <dbReference type="Proteomes" id="UP000012063"/>
    </source>
</evidence>
<evidence type="ECO:0000256" key="1">
    <source>
        <dbReference type="ARBA" id="ARBA00007637"/>
    </source>
</evidence>
<dbReference type="Proteomes" id="UP000012063">
    <property type="component" value="Unassembled WGS sequence"/>
</dbReference>
<dbReference type="STRING" id="1293054.HSACCH_02451"/>
<reference evidence="4" key="1">
    <citation type="journal article" date="2013" name="Genome Announc.">
        <title>Genome Sequence of Halanaerobium saccharolyticum subsp. saccharolyticum Strain DSM 6643T, a Halophilic Hydrogen-Producing Bacterium.</title>
        <authorList>
            <person name="Kivisto A."/>
            <person name="Larjo A."/>
            <person name="Ciranna A."/>
            <person name="Santala V."/>
            <person name="Roos C."/>
            <person name="Karp M."/>
        </authorList>
    </citation>
    <scope>NUCLEOTIDE SEQUENCE [LARGE SCALE GENOMIC DNA]</scope>
    <source>
        <strain evidence="4">DSM 6643</strain>
    </source>
</reference>
<comment type="caution">
    <text evidence="3">The sequence shown here is derived from an EMBL/GenBank/DDBJ whole genome shotgun (WGS) entry which is preliminary data.</text>
</comment>
<protein>
    <submittedName>
        <fullName evidence="3">UDP-glucose 4-epimerase</fullName>
        <ecNumber evidence="3">5.1.3.2</ecNumber>
    </submittedName>
</protein>
<dbReference type="Pfam" id="PF01370">
    <property type="entry name" value="Epimerase"/>
    <property type="match status" value="1"/>
</dbReference>
<keyword evidence="3" id="KW-0413">Isomerase</keyword>
<dbReference type="eggNOG" id="COG0451">
    <property type="taxonomic scope" value="Bacteria"/>
</dbReference>
<evidence type="ECO:0000313" key="3">
    <source>
        <dbReference type="EMBL" id="CCU80949.1"/>
    </source>
</evidence>
<comment type="similarity">
    <text evidence="1">Belongs to the NAD(P)-dependent epimerase/dehydratase family.</text>
</comment>
<dbReference type="AlphaFoldDB" id="M5E341"/>
<proteinExistence type="inferred from homology"/>
<gene>
    <name evidence="3" type="ORF">HSACCH_02451</name>
</gene>
<dbReference type="EC" id="5.1.3.2" evidence="3"/>
<organism evidence="3 4">
    <name type="scientific">Halanaerobium saccharolyticum subsp. saccharolyticum DSM 6643</name>
    <dbReference type="NCBI Taxonomy" id="1293054"/>
    <lineage>
        <taxon>Bacteria</taxon>
        <taxon>Bacillati</taxon>
        <taxon>Bacillota</taxon>
        <taxon>Clostridia</taxon>
        <taxon>Halanaerobiales</taxon>
        <taxon>Halanaerobiaceae</taxon>
        <taxon>Halanaerobium</taxon>
    </lineage>
</organism>
<keyword evidence="4" id="KW-1185">Reference proteome</keyword>
<dbReference type="InParanoid" id="M5E341"/>
<feature type="domain" description="NAD-dependent epimerase/dehydratase" evidence="2">
    <location>
        <begin position="4"/>
        <end position="218"/>
    </location>
</feature>
<dbReference type="OrthoDB" id="9789543at2"/>
<name>M5E341_9FIRM</name>
<dbReference type="RefSeq" id="WP_005490264.1">
    <property type="nucleotide sequence ID" value="NZ_CAUI01000023.1"/>
</dbReference>
<dbReference type="GO" id="GO:0003978">
    <property type="term" value="F:UDP-glucose 4-epimerase activity"/>
    <property type="evidence" value="ECO:0007669"/>
    <property type="project" value="UniProtKB-EC"/>
</dbReference>
<dbReference type="PANTHER" id="PTHR43000">
    <property type="entry name" value="DTDP-D-GLUCOSE 4,6-DEHYDRATASE-RELATED"/>
    <property type="match status" value="1"/>
</dbReference>
<sequence>MKNIIVTGATGFVGSHLSKKLVELGYNVHIISRPSSTYKNLESVKSKIDIFEYNQNITELINYFKEVEADIVFHLASLFISEHKSDEIDNLINSNIKFGTHVLEAMSKANTYNFINTGTSWQHYKNEDYNPVNLYAATKQAFEDVIEYYVNALNFNVITLKLFDTYAEDDNRGKLINLLGKFSKEKKKLKMSPGEQKIDLVHVDDVVDAFISAYDLIKEKKISHNKYAVSSGQQIKLKDLIELYEKVTGIEVLVEWGGRPYREREVMELWSDFNRLPNWEPKTSLKDGLKRL</sequence>
<accession>M5E341</accession>
<evidence type="ECO:0000259" key="2">
    <source>
        <dbReference type="Pfam" id="PF01370"/>
    </source>
</evidence>